<dbReference type="GO" id="GO:0009252">
    <property type="term" value="P:peptidoglycan biosynthetic process"/>
    <property type="evidence" value="ECO:0007669"/>
    <property type="project" value="UniProtKB-UniPathway"/>
</dbReference>
<dbReference type="PANTHER" id="PTHR21581:SF6">
    <property type="entry name" value="TRAFFICKING PROTEIN PARTICLE COMPLEX SUBUNIT 12"/>
    <property type="match status" value="1"/>
</dbReference>
<evidence type="ECO:0000256" key="16">
    <source>
        <dbReference type="SAM" id="SignalP"/>
    </source>
</evidence>
<comment type="pathway">
    <text evidence="2">Cell wall biogenesis; peptidoglycan biosynthesis.</text>
</comment>
<dbReference type="InterPro" id="IPR012907">
    <property type="entry name" value="Peptidase_S11_C"/>
</dbReference>
<keyword evidence="11" id="KW-0961">Cell wall biogenesis/degradation</keyword>
<protein>
    <recommendedName>
        <fullName evidence="4">serine-type D-Ala-D-Ala carboxypeptidase</fullName>
        <ecNumber evidence="4">3.4.16.4</ecNumber>
    </recommendedName>
</protein>
<dbReference type="SUPFAM" id="SSF56601">
    <property type="entry name" value="beta-lactamase/transpeptidase-like"/>
    <property type="match status" value="1"/>
</dbReference>
<dbReference type="GO" id="GO:0071555">
    <property type="term" value="P:cell wall organization"/>
    <property type="evidence" value="ECO:0007669"/>
    <property type="project" value="UniProtKB-KW"/>
</dbReference>
<evidence type="ECO:0000256" key="14">
    <source>
        <dbReference type="PIRSR" id="PIRSR618044-2"/>
    </source>
</evidence>
<comment type="catalytic activity">
    <reaction evidence="12">
        <text>Preferential cleavage: (Ac)2-L-Lys-D-Ala-|-D-Ala. Also transpeptidation of peptidyl-alanyl moieties that are N-acyl substituents of D-alanine.</text>
        <dbReference type="EC" id="3.4.16.4"/>
    </reaction>
</comment>
<feature type="active site" evidence="13">
    <location>
        <position position="124"/>
    </location>
</feature>
<dbReference type="InterPro" id="IPR018044">
    <property type="entry name" value="Peptidase_S11"/>
</dbReference>
<dbReference type="InterPro" id="IPR001967">
    <property type="entry name" value="Peptidase_S11_N"/>
</dbReference>
<evidence type="ECO:0000256" key="13">
    <source>
        <dbReference type="PIRSR" id="PIRSR618044-1"/>
    </source>
</evidence>
<feature type="binding site" evidence="14">
    <location>
        <position position="226"/>
    </location>
    <ligand>
        <name>substrate</name>
    </ligand>
</feature>
<dbReference type="Proteomes" id="UP000273143">
    <property type="component" value="Chromosome"/>
</dbReference>
<dbReference type="InterPro" id="IPR012338">
    <property type="entry name" value="Beta-lactam/transpept-like"/>
</dbReference>
<keyword evidence="9" id="KW-0133">Cell shape</keyword>
<evidence type="ECO:0000313" key="19">
    <source>
        <dbReference type="Proteomes" id="UP000273143"/>
    </source>
</evidence>
<proteinExistence type="inferred from homology"/>
<feature type="active site" description="Acyl-ester intermediate" evidence="13">
    <location>
        <position position="64"/>
    </location>
</feature>
<evidence type="ECO:0000256" key="12">
    <source>
        <dbReference type="ARBA" id="ARBA00034000"/>
    </source>
</evidence>
<dbReference type="Gene3D" id="3.40.710.10">
    <property type="entry name" value="DD-peptidase/beta-lactamase superfamily"/>
    <property type="match status" value="1"/>
</dbReference>
<dbReference type="Gene3D" id="2.60.410.10">
    <property type="entry name" value="D-Ala-D-Ala carboxypeptidase, C-terminal domain"/>
    <property type="match status" value="1"/>
</dbReference>
<dbReference type="PANTHER" id="PTHR21581">
    <property type="entry name" value="D-ALANYL-D-ALANINE CARBOXYPEPTIDASE"/>
    <property type="match status" value="1"/>
</dbReference>
<evidence type="ECO:0000256" key="15">
    <source>
        <dbReference type="RuleBase" id="RU004016"/>
    </source>
</evidence>
<keyword evidence="10" id="KW-0573">Peptidoglycan synthesis</keyword>
<dbReference type="SUPFAM" id="SSF69189">
    <property type="entry name" value="Penicillin-binding protein associated domain"/>
    <property type="match status" value="1"/>
</dbReference>
<evidence type="ECO:0000256" key="6">
    <source>
        <dbReference type="ARBA" id="ARBA00022670"/>
    </source>
</evidence>
<sequence>MKISLFIKRITLSATVLFSACYIQAQEIAPAPPQLAAKSYVLMDAATGQVLINNNGDQRLPPASLTKLMTAYIATLEMKKGQVRPTDLVTISEKAWKTGGSKMFVEVNKQVPLEDLLHGIIIQSGNDASVAVSEYLAGSEDVFADMMNKTAQQLGMSNSHFMNATGLPDPNHFSSAHDMATLARAIIYEDPAHYNIYKQKEFLWNNIKQPNRNLLLWRDNTVDGLKTGHTDEAGYCMVASAKRDDLRLIAVLFGTNSEKARAEETQKLLTYGFRFYENKTFYKKGDKLATLEVWKGTQSEVPAGLSQDISLTLLKTQFNGLHAQLSTQKQLTAPIQAGQVVGKVEIKNANNQVVYSTDLVALQSVEQGGLFRRIWDSIVLFFKGLFS</sequence>
<dbReference type="AlphaFoldDB" id="A0A3Q9JJT1"/>
<evidence type="ECO:0000256" key="2">
    <source>
        <dbReference type="ARBA" id="ARBA00004752"/>
    </source>
</evidence>
<dbReference type="GO" id="GO:0006508">
    <property type="term" value="P:proteolysis"/>
    <property type="evidence" value="ECO:0007669"/>
    <property type="project" value="UniProtKB-KW"/>
</dbReference>
<dbReference type="PROSITE" id="PS51257">
    <property type="entry name" value="PROKAR_LIPOPROTEIN"/>
    <property type="match status" value="1"/>
</dbReference>
<evidence type="ECO:0000256" key="1">
    <source>
        <dbReference type="ARBA" id="ARBA00003217"/>
    </source>
</evidence>
<feature type="active site" description="Proton acceptor" evidence="13">
    <location>
        <position position="67"/>
    </location>
</feature>
<accession>A0A3Q9JJT1</accession>
<dbReference type="GO" id="GO:0009002">
    <property type="term" value="F:serine-type D-Ala-D-Ala carboxypeptidase activity"/>
    <property type="evidence" value="ECO:0007669"/>
    <property type="project" value="UniProtKB-EC"/>
</dbReference>
<dbReference type="SMART" id="SM00936">
    <property type="entry name" value="PBP5_C"/>
    <property type="match status" value="1"/>
</dbReference>
<keyword evidence="8" id="KW-0378">Hydrolase</keyword>
<keyword evidence="6" id="KW-0645">Protease</keyword>
<dbReference type="EC" id="3.4.16.4" evidence="4"/>
<dbReference type="InterPro" id="IPR037167">
    <property type="entry name" value="Peptidase_S11_C_sf"/>
</dbReference>
<feature type="domain" description="Peptidase S11 D-Ala-D-Ala carboxypeptidase A C-terminal" evidence="17">
    <location>
        <begin position="276"/>
        <end position="367"/>
    </location>
</feature>
<dbReference type="Pfam" id="PF00768">
    <property type="entry name" value="Peptidase_S11"/>
    <property type="match status" value="1"/>
</dbReference>
<evidence type="ECO:0000256" key="9">
    <source>
        <dbReference type="ARBA" id="ARBA00022960"/>
    </source>
</evidence>
<evidence type="ECO:0000256" key="4">
    <source>
        <dbReference type="ARBA" id="ARBA00012448"/>
    </source>
</evidence>
<evidence type="ECO:0000256" key="8">
    <source>
        <dbReference type="ARBA" id="ARBA00022801"/>
    </source>
</evidence>
<evidence type="ECO:0000256" key="5">
    <source>
        <dbReference type="ARBA" id="ARBA00022645"/>
    </source>
</evidence>
<feature type="chain" id="PRO_5018754504" description="serine-type D-Ala-D-Ala carboxypeptidase" evidence="16">
    <location>
        <begin position="26"/>
        <end position="387"/>
    </location>
</feature>
<dbReference type="InterPro" id="IPR015956">
    <property type="entry name" value="Peniciliin-bd_prot_C_sf"/>
</dbReference>
<evidence type="ECO:0000259" key="17">
    <source>
        <dbReference type="SMART" id="SM00936"/>
    </source>
</evidence>
<organism evidence="18 19">
    <name type="scientific">Entomomonas moraniae</name>
    <dbReference type="NCBI Taxonomy" id="2213226"/>
    <lineage>
        <taxon>Bacteria</taxon>
        <taxon>Pseudomonadati</taxon>
        <taxon>Pseudomonadota</taxon>
        <taxon>Gammaproteobacteria</taxon>
        <taxon>Pseudomonadales</taxon>
        <taxon>Pseudomonadaceae</taxon>
        <taxon>Entomomonas</taxon>
    </lineage>
</organism>
<evidence type="ECO:0000256" key="11">
    <source>
        <dbReference type="ARBA" id="ARBA00023316"/>
    </source>
</evidence>
<evidence type="ECO:0000256" key="10">
    <source>
        <dbReference type="ARBA" id="ARBA00022984"/>
    </source>
</evidence>
<dbReference type="KEGG" id="emo:DM558_11005"/>
<feature type="signal peptide" evidence="16">
    <location>
        <begin position="1"/>
        <end position="25"/>
    </location>
</feature>
<keyword evidence="5 18" id="KW-0121">Carboxypeptidase</keyword>
<comment type="similarity">
    <text evidence="3 15">Belongs to the peptidase S11 family.</text>
</comment>
<evidence type="ECO:0000313" key="18">
    <source>
        <dbReference type="EMBL" id="AZS51266.1"/>
    </source>
</evidence>
<keyword evidence="7 16" id="KW-0732">Signal</keyword>
<dbReference type="UniPathway" id="UPA00219"/>
<name>A0A3Q9JJT1_9GAMM</name>
<dbReference type="RefSeq" id="WP_127164037.1">
    <property type="nucleotide sequence ID" value="NZ_CP029822.1"/>
</dbReference>
<dbReference type="GO" id="GO:0008360">
    <property type="term" value="P:regulation of cell shape"/>
    <property type="evidence" value="ECO:0007669"/>
    <property type="project" value="UniProtKB-KW"/>
</dbReference>
<gene>
    <name evidence="18" type="ORF">DM558_11005</name>
</gene>
<keyword evidence="19" id="KW-1185">Reference proteome</keyword>
<evidence type="ECO:0000256" key="3">
    <source>
        <dbReference type="ARBA" id="ARBA00007164"/>
    </source>
</evidence>
<evidence type="ECO:0000256" key="7">
    <source>
        <dbReference type="ARBA" id="ARBA00022729"/>
    </source>
</evidence>
<comment type="function">
    <text evidence="1">Removes C-terminal D-alanyl residues from sugar-peptide cell wall precursors.</text>
</comment>
<dbReference type="EMBL" id="CP029822">
    <property type="protein sequence ID" value="AZS51266.1"/>
    <property type="molecule type" value="Genomic_DNA"/>
</dbReference>
<reference evidence="19" key="1">
    <citation type="submission" date="2018-06" db="EMBL/GenBank/DDBJ databases">
        <title>Complete genome of Pseudomonas insecticola strain QZS01.</title>
        <authorList>
            <person name="Wang J."/>
            <person name="Su Q."/>
        </authorList>
    </citation>
    <scope>NUCLEOTIDE SEQUENCE [LARGE SCALE GENOMIC DNA]</scope>
    <source>
        <strain evidence="19">QZS01</strain>
    </source>
</reference>
<dbReference type="Pfam" id="PF07943">
    <property type="entry name" value="PBP5_C"/>
    <property type="match status" value="1"/>
</dbReference>
<dbReference type="PRINTS" id="PR00725">
    <property type="entry name" value="DADACBPTASE1"/>
</dbReference>